<comment type="caution">
    <text evidence="5">The sequence shown here is derived from an EMBL/GenBank/DDBJ whole genome shotgun (WGS) entry which is preliminary data.</text>
</comment>
<dbReference type="SUPFAM" id="SSF46785">
    <property type="entry name" value="Winged helix' DNA-binding domain"/>
    <property type="match status" value="1"/>
</dbReference>
<dbReference type="Proteomes" id="UP000824136">
    <property type="component" value="Unassembled WGS sequence"/>
</dbReference>
<proteinExistence type="predicted"/>
<protein>
    <submittedName>
        <fullName evidence="5">Lrp/AsnC family transcriptional regulator</fullName>
    </submittedName>
</protein>
<evidence type="ECO:0000259" key="4">
    <source>
        <dbReference type="PROSITE" id="PS50956"/>
    </source>
</evidence>
<evidence type="ECO:0000256" key="2">
    <source>
        <dbReference type="ARBA" id="ARBA00023125"/>
    </source>
</evidence>
<keyword evidence="2" id="KW-0238">DNA-binding</keyword>
<dbReference type="InterPro" id="IPR019888">
    <property type="entry name" value="Tscrpt_reg_AsnC-like"/>
</dbReference>
<dbReference type="InterPro" id="IPR036390">
    <property type="entry name" value="WH_DNA-bd_sf"/>
</dbReference>
<dbReference type="InterPro" id="IPR000485">
    <property type="entry name" value="AsnC-type_HTH_dom"/>
</dbReference>
<dbReference type="SUPFAM" id="SSF54909">
    <property type="entry name" value="Dimeric alpha+beta barrel"/>
    <property type="match status" value="1"/>
</dbReference>
<feature type="domain" description="HTH asnC-type" evidence="4">
    <location>
        <begin position="1"/>
        <end position="77"/>
    </location>
</feature>
<sequence length="157" mass="17389">MDKLLSLLKTNARLSNQELAAMLGTTADEVDDRIKELERKGIIKGYTAIVDEELTQNDSIAAYIELSVTPKAQVGYDDIARLIASYPEVESISLMSGGYDLAVTLRCRNIKDASLFVAQRLATIDGVISTSTHFFLQKYKENGIMLVDPMPDERGQE</sequence>
<keyword evidence="1" id="KW-0805">Transcription regulation</keyword>
<dbReference type="Pfam" id="PF13412">
    <property type="entry name" value="HTH_24"/>
    <property type="match status" value="1"/>
</dbReference>
<dbReference type="PRINTS" id="PR00033">
    <property type="entry name" value="HTHASNC"/>
</dbReference>
<dbReference type="Gene3D" id="3.30.70.920">
    <property type="match status" value="1"/>
</dbReference>
<dbReference type="PANTHER" id="PTHR43413">
    <property type="entry name" value="TRANSCRIPTIONAL REGULATOR, ASNC FAMILY"/>
    <property type="match status" value="1"/>
</dbReference>
<dbReference type="InterPro" id="IPR019887">
    <property type="entry name" value="Tscrpt_reg_AsnC/Lrp_C"/>
</dbReference>
<gene>
    <name evidence="5" type="ORF">IAC39_06030</name>
</gene>
<dbReference type="InterPro" id="IPR050684">
    <property type="entry name" value="HTH-Siroheme_Decarb"/>
</dbReference>
<evidence type="ECO:0000256" key="3">
    <source>
        <dbReference type="ARBA" id="ARBA00023163"/>
    </source>
</evidence>
<dbReference type="PROSITE" id="PS50956">
    <property type="entry name" value="HTH_ASNC_2"/>
    <property type="match status" value="1"/>
</dbReference>
<dbReference type="SMART" id="SM00344">
    <property type="entry name" value="HTH_ASNC"/>
    <property type="match status" value="1"/>
</dbReference>
<keyword evidence="3" id="KW-0804">Transcription</keyword>
<dbReference type="AlphaFoldDB" id="A0A9D1GU56"/>
<dbReference type="Pfam" id="PF01037">
    <property type="entry name" value="AsnC_trans_reg"/>
    <property type="match status" value="1"/>
</dbReference>
<dbReference type="InterPro" id="IPR011008">
    <property type="entry name" value="Dimeric_a/b-barrel"/>
</dbReference>
<accession>A0A9D1GU56</accession>
<dbReference type="GO" id="GO:0043565">
    <property type="term" value="F:sequence-specific DNA binding"/>
    <property type="evidence" value="ECO:0007669"/>
    <property type="project" value="InterPro"/>
</dbReference>
<reference evidence="5" key="1">
    <citation type="submission" date="2020-10" db="EMBL/GenBank/DDBJ databases">
        <authorList>
            <person name="Gilroy R."/>
        </authorList>
    </citation>
    <scope>NUCLEOTIDE SEQUENCE</scope>
    <source>
        <strain evidence="5">CHK33-4379</strain>
    </source>
</reference>
<dbReference type="InterPro" id="IPR019885">
    <property type="entry name" value="Tscrpt_reg_HTH_AsnC-type_CS"/>
</dbReference>
<reference evidence="5" key="2">
    <citation type="journal article" date="2021" name="PeerJ">
        <title>Extensive microbial diversity within the chicken gut microbiome revealed by metagenomics and culture.</title>
        <authorList>
            <person name="Gilroy R."/>
            <person name="Ravi A."/>
            <person name="Getino M."/>
            <person name="Pursley I."/>
            <person name="Horton D.L."/>
            <person name="Alikhan N.F."/>
            <person name="Baker D."/>
            <person name="Gharbi K."/>
            <person name="Hall N."/>
            <person name="Watson M."/>
            <person name="Adriaenssens E.M."/>
            <person name="Foster-Nyarko E."/>
            <person name="Jarju S."/>
            <person name="Secka A."/>
            <person name="Antonio M."/>
            <person name="Oren A."/>
            <person name="Chaudhuri R.R."/>
            <person name="La Ragione R."/>
            <person name="Hildebrand F."/>
            <person name="Pallen M.J."/>
        </authorList>
    </citation>
    <scope>NUCLEOTIDE SEQUENCE</scope>
    <source>
        <strain evidence="5">CHK33-4379</strain>
    </source>
</reference>
<dbReference type="Gene3D" id="1.10.10.10">
    <property type="entry name" value="Winged helix-like DNA-binding domain superfamily/Winged helix DNA-binding domain"/>
    <property type="match status" value="1"/>
</dbReference>
<evidence type="ECO:0000313" key="5">
    <source>
        <dbReference type="EMBL" id="HIT59249.1"/>
    </source>
</evidence>
<name>A0A9D1GU56_9FIRM</name>
<dbReference type="EMBL" id="DVLL01000021">
    <property type="protein sequence ID" value="HIT59249.1"/>
    <property type="molecule type" value="Genomic_DNA"/>
</dbReference>
<evidence type="ECO:0000313" key="6">
    <source>
        <dbReference type="Proteomes" id="UP000824136"/>
    </source>
</evidence>
<dbReference type="InterPro" id="IPR036388">
    <property type="entry name" value="WH-like_DNA-bd_sf"/>
</dbReference>
<organism evidence="5 6">
    <name type="scientific">Candidatus Faeciplasma pullistercoris</name>
    <dbReference type="NCBI Taxonomy" id="2840800"/>
    <lineage>
        <taxon>Bacteria</taxon>
        <taxon>Bacillati</taxon>
        <taxon>Bacillota</taxon>
        <taxon>Clostridia</taxon>
        <taxon>Eubacteriales</taxon>
        <taxon>Oscillospiraceae</taxon>
        <taxon>Oscillospiraceae incertae sedis</taxon>
        <taxon>Candidatus Faeciplasma</taxon>
    </lineage>
</organism>
<dbReference type="PANTHER" id="PTHR43413:SF7">
    <property type="entry name" value="HTH-TYPE TRANSCRIPTIONAL REGULATOR PTR2"/>
    <property type="match status" value="1"/>
</dbReference>
<dbReference type="PROSITE" id="PS00519">
    <property type="entry name" value="HTH_ASNC_1"/>
    <property type="match status" value="1"/>
</dbReference>
<evidence type="ECO:0000256" key="1">
    <source>
        <dbReference type="ARBA" id="ARBA00023015"/>
    </source>
</evidence>